<keyword evidence="3 5" id="KW-1133">Transmembrane helix</keyword>
<evidence type="ECO:0008006" key="8">
    <source>
        <dbReference type="Google" id="ProtNLM"/>
    </source>
</evidence>
<accession>A0A2U3D692</accession>
<comment type="subcellular location">
    <subcellularLocation>
        <location evidence="1">Membrane</location>
        <topology evidence="1">Multi-pass membrane protein</topology>
    </subcellularLocation>
</comment>
<organism evidence="6 7">
    <name type="scientific">Sulfoacidibacillus thermotolerans</name>
    <name type="common">Acidibacillus sulfuroxidans</name>
    <dbReference type="NCBI Taxonomy" id="1765684"/>
    <lineage>
        <taxon>Bacteria</taxon>
        <taxon>Bacillati</taxon>
        <taxon>Bacillota</taxon>
        <taxon>Bacilli</taxon>
        <taxon>Bacillales</taxon>
        <taxon>Alicyclobacillaceae</taxon>
        <taxon>Sulfoacidibacillus</taxon>
    </lineage>
</organism>
<dbReference type="PANTHER" id="PTHR43847">
    <property type="entry name" value="BLL3993 PROTEIN"/>
    <property type="match status" value="1"/>
</dbReference>
<dbReference type="InterPro" id="IPR052527">
    <property type="entry name" value="Metal_cation-efflux_comp"/>
</dbReference>
<dbReference type="GO" id="GO:0004671">
    <property type="term" value="F:protein C-terminal S-isoprenylcysteine carboxyl O-methyltransferase activity"/>
    <property type="evidence" value="ECO:0007669"/>
    <property type="project" value="InterPro"/>
</dbReference>
<name>A0A2U3D692_SULT2</name>
<feature type="transmembrane region" description="Helical" evidence="5">
    <location>
        <begin position="125"/>
        <end position="154"/>
    </location>
</feature>
<keyword evidence="7" id="KW-1185">Reference proteome</keyword>
<dbReference type="Proteomes" id="UP000245380">
    <property type="component" value="Unassembled WGS sequence"/>
</dbReference>
<keyword evidence="2 5" id="KW-0812">Transmembrane</keyword>
<sequence length="187" mass="21402">MHLVNATNIVLLFWLALEVITNLTNRVRAAAIQDAGTFRSVWVSVAVAFLLADVTEGLTRNLSPKFPSWVGFIGLLLLVFGIGFRHYAIRVLGRFFTARVMIQKNHTLVQEGPYRLLRHPTYTGAWIAFIGVGLTTRNLFAALIFTFIPLIGLLRRIHVEERVLHEAFGESYKEYAKHTWRLFPFLY</sequence>
<evidence type="ECO:0000313" key="6">
    <source>
        <dbReference type="EMBL" id="PWI56798.1"/>
    </source>
</evidence>
<feature type="transmembrane region" description="Helical" evidence="5">
    <location>
        <begin position="70"/>
        <end position="89"/>
    </location>
</feature>
<evidence type="ECO:0000256" key="3">
    <source>
        <dbReference type="ARBA" id="ARBA00022989"/>
    </source>
</evidence>
<evidence type="ECO:0000313" key="7">
    <source>
        <dbReference type="Proteomes" id="UP000245380"/>
    </source>
</evidence>
<protein>
    <recommendedName>
        <fullName evidence="8">Steroid 5-alpha reductase C-terminal domain-containing protein</fullName>
    </recommendedName>
</protein>
<dbReference type="InterPro" id="IPR007269">
    <property type="entry name" value="ICMT_MeTrfase"/>
</dbReference>
<dbReference type="PANTHER" id="PTHR43847:SF1">
    <property type="entry name" value="BLL3993 PROTEIN"/>
    <property type="match status" value="1"/>
</dbReference>
<gene>
    <name evidence="6" type="ORF">BM613_11925</name>
</gene>
<dbReference type="Pfam" id="PF04140">
    <property type="entry name" value="ICMT"/>
    <property type="match status" value="1"/>
</dbReference>
<evidence type="ECO:0000256" key="4">
    <source>
        <dbReference type="ARBA" id="ARBA00023136"/>
    </source>
</evidence>
<dbReference type="EMBL" id="MPDK01000026">
    <property type="protein sequence ID" value="PWI56798.1"/>
    <property type="molecule type" value="Genomic_DNA"/>
</dbReference>
<evidence type="ECO:0000256" key="1">
    <source>
        <dbReference type="ARBA" id="ARBA00004141"/>
    </source>
</evidence>
<feature type="transmembrane region" description="Helical" evidence="5">
    <location>
        <begin position="39"/>
        <end position="58"/>
    </location>
</feature>
<dbReference type="Gene3D" id="1.20.120.1630">
    <property type="match status" value="1"/>
</dbReference>
<dbReference type="AlphaFoldDB" id="A0A2U3D692"/>
<evidence type="ECO:0000256" key="5">
    <source>
        <dbReference type="SAM" id="Phobius"/>
    </source>
</evidence>
<comment type="caution">
    <text evidence="6">The sequence shown here is derived from an EMBL/GenBank/DDBJ whole genome shotgun (WGS) entry which is preliminary data.</text>
</comment>
<reference evidence="6 7" key="1">
    <citation type="submission" date="2016-11" db="EMBL/GenBank/DDBJ databases">
        <title>Comparative genomics of Acidibacillus ferroxidans species.</title>
        <authorList>
            <person name="Oliveira G."/>
            <person name="Nunes G."/>
            <person name="Oliveira R."/>
            <person name="Araujo F."/>
            <person name="Salim A."/>
            <person name="Scholte L."/>
            <person name="Morais D."/>
            <person name="Nancucheo I."/>
            <person name="Johnson D.B."/>
            <person name="Grail B."/>
            <person name="Bittencourt J."/>
            <person name="Valadares R."/>
        </authorList>
    </citation>
    <scope>NUCLEOTIDE SEQUENCE [LARGE SCALE GENOMIC DNA]</scope>
    <source>
        <strain evidence="6 7">Y002</strain>
    </source>
</reference>
<proteinExistence type="predicted"/>
<dbReference type="GO" id="GO:0016020">
    <property type="term" value="C:membrane"/>
    <property type="evidence" value="ECO:0007669"/>
    <property type="project" value="UniProtKB-SubCell"/>
</dbReference>
<evidence type="ECO:0000256" key="2">
    <source>
        <dbReference type="ARBA" id="ARBA00022692"/>
    </source>
</evidence>
<keyword evidence="4 5" id="KW-0472">Membrane</keyword>